<dbReference type="GO" id="GO:0016616">
    <property type="term" value="F:oxidoreductase activity, acting on the CH-OH group of donors, NAD or NADP as acceptor"/>
    <property type="evidence" value="ECO:0007669"/>
    <property type="project" value="InterPro"/>
</dbReference>
<proteinExistence type="predicted"/>
<dbReference type="RefSeq" id="WP_150904338.1">
    <property type="nucleotide sequence ID" value="NZ_VTWT01000007.1"/>
</dbReference>
<feature type="domain" description="3-hydroxyacyl-CoA dehydrogenase C-terminal" evidence="1">
    <location>
        <begin position="137"/>
        <end position="221"/>
    </location>
</feature>
<dbReference type="PANTHER" id="PTHR48075">
    <property type="entry name" value="3-HYDROXYACYL-COA DEHYDROGENASE FAMILY PROTEIN"/>
    <property type="match status" value="1"/>
</dbReference>
<gene>
    <name evidence="2" type="ORF">F0P94_13025</name>
</gene>
<dbReference type="Pfam" id="PF00725">
    <property type="entry name" value="3HCDH"/>
    <property type="match status" value="1"/>
</dbReference>
<sequence>MQVLVLSTPEIAAEFQQKFTASHQYTFIQSYDELEKHLPQTEVVFDFLLQDEPVRLSHYAGKEHLTVFCSAVKVQLAVLALSAEKVTCNLIGFNGLPTMINRQYLEVSLLHAHGITRLEEICKELGTEYLVVEDRVGLVTPRIVCMIINEACYTLQEGTATVRDIDLGMKLGTNYPFGPFEWANKLGVRNVYETLQAVYEDTKDERYKICPLLKTKFLKNEAFA</sequence>
<evidence type="ECO:0000313" key="2">
    <source>
        <dbReference type="EMBL" id="KAA9331728.1"/>
    </source>
</evidence>
<dbReference type="Gene3D" id="1.10.1040.10">
    <property type="entry name" value="N-(1-d-carboxylethyl)-l-norvaline Dehydrogenase, domain 2"/>
    <property type="match status" value="1"/>
</dbReference>
<keyword evidence="3" id="KW-1185">Reference proteome</keyword>
<name>A0A5N1IPN4_9BACT</name>
<dbReference type="Proteomes" id="UP000326570">
    <property type="component" value="Unassembled WGS sequence"/>
</dbReference>
<dbReference type="InterPro" id="IPR008927">
    <property type="entry name" value="6-PGluconate_DH-like_C_sf"/>
</dbReference>
<accession>A0A5N1IPN4</accession>
<dbReference type="AlphaFoldDB" id="A0A5N1IPN4"/>
<dbReference type="SUPFAM" id="SSF48179">
    <property type="entry name" value="6-phosphogluconate dehydrogenase C-terminal domain-like"/>
    <property type="match status" value="1"/>
</dbReference>
<protein>
    <submittedName>
        <fullName evidence="2">3-hydroxyacyl-CoA dehydrogenase</fullName>
    </submittedName>
</protein>
<dbReference type="EMBL" id="VTWT01000007">
    <property type="protein sequence ID" value="KAA9331728.1"/>
    <property type="molecule type" value="Genomic_DNA"/>
</dbReference>
<evidence type="ECO:0000313" key="3">
    <source>
        <dbReference type="Proteomes" id="UP000326570"/>
    </source>
</evidence>
<dbReference type="InterPro" id="IPR013328">
    <property type="entry name" value="6PGD_dom2"/>
</dbReference>
<reference evidence="2 3" key="1">
    <citation type="submission" date="2019-09" db="EMBL/GenBank/DDBJ databases">
        <title>Genome sequence of Adhaeribacter sp. M2.</title>
        <authorList>
            <person name="Srinivasan S."/>
        </authorList>
    </citation>
    <scope>NUCLEOTIDE SEQUENCE [LARGE SCALE GENOMIC DNA]</scope>
    <source>
        <strain evidence="2 3">M2</strain>
    </source>
</reference>
<organism evidence="2 3">
    <name type="scientific">Adhaeribacter soli</name>
    <dbReference type="NCBI Taxonomy" id="2607655"/>
    <lineage>
        <taxon>Bacteria</taxon>
        <taxon>Pseudomonadati</taxon>
        <taxon>Bacteroidota</taxon>
        <taxon>Cytophagia</taxon>
        <taxon>Cytophagales</taxon>
        <taxon>Hymenobacteraceae</taxon>
        <taxon>Adhaeribacter</taxon>
    </lineage>
</organism>
<comment type="caution">
    <text evidence="2">The sequence shown here is derived from an EMBL/GenBank/DDBJ whole genome shotgun (WGS) entry which is preliminary data.</text>
</comment>
<dbReference type="InterPro" id="IPR006108">
    <property type="entry name" value="3HC_DH_C"/>
</dbReference>
<dbReference type="PANTHER" id="PTHR48075:SF5">
    <property type="entry name" value="3-HYDROXYBUTYRYL-COA DEHYDROGENASE"/>
    <property type="match status" value="1"/>
</dbReference>
<dbReference type="GO" id="GO:0006631">
    <property type="term" value="P:fatty acid metabolic process"/>
    <property type="evidence" value="ECO:0007669"/>
    <property type="project" value="InterPro"/>
</dbReference>
<evidence type="ECO:0000259" key="1">
    <source>
        <dbReference type="Pfam" id="PF00725"/>
    </source>
</evidence>